<feature type="domain" description="CCHC-type" evidence="2">
    <location>
        <begin position="215"/>
        <end position="231"/>
    </location>
</feature>
<evidence type="ECO:0000256" key="1">
    <source>
        <dbReference type="SAM" id="MobiDB-lite"/>
    </source>
</evidence>
<protein>
    <recommendedName>
        <fullName evidence="2">CCHC-type domain-containing protein</fullName>
    </recommendedName>
</protein>
<evidence type="ECO:0000313" key="4">
    <source>
        <dbReference type="Proteomes" id="UP001519460"/>
    </source>
</evidence>
<evidence type="ECO:0000313" key="3">
    <source>
        <dbReference type="EMBL" id="KAK7506801.1"/>
    </source>
</evidence>
<dbReference type="Proteomes" id="UP001519460">
    <property type="component" value="Unassembled WGS sequence"/>
</dbReference>
<dbReference type="SMART" id="SM00343">
    <property type="entry name" value="ZnF_C2HC"/>
    <property type="match status" value="2"/>
</dbReference>
<dbReference type="AlphaFoldDB" id="A0ABD0M4Y1"/>
<proteinExistence type="predicted"/>
<keyword evidence="4" id="KW-1185">Reference proteome</keyword>
<name>A0ABD0M4Y1_9CAEN</name>
<feature type="compositionally biased region" description="Polar residues" evidence="1">
    <location>
        <begin position="351"/>
        <end position="362"/>
    </location>
</feature>
<feature type="region of interest" description="Disordered" evidence="1">
    <location>
        <begin position="238"/>
        <end position="387"/>
    </location>
</feature>
<sequence>MAEAREKDVFSCPPVFIAQRQLPITEGKAYTTYEICSVAEKQCGYGSIVGAQKIGPVWRVYPQNNDARVKLLIDGLTLRGHTVSCNDKNPLMVASASKNGQPIRTTKLIIGNIPISFNNEDIEQTVIKLGCVPRSNLFLEKDRDETGALTRWVTGRRFIYIDIPPEPLPQHVDIGSFKATLYHYEQKAARKQEEATCNRCLRKGHTSAACSNEIVCRACKQPGHKKGDCVLDRAEQAETGSLTPETSDKHTTQRQQQQQPVSDIHETGTAVADANPDQHSVPQLGIPPPGRAPSSDVLTKGTPTRDVKRGRPSQPHIGQRSRSCTPGKRGRDSPNSTQNTGKFSRVGPDMDNSQRTQRTLTEAWTARDIPVAPQSEHQSSPDNTSPT</sequence>
<accession>A0ABD0M4Y1</accession>
<comment type="caution">
    <text evidence="3">The sequence shown here is derived from an EMBL/GenBank/DDBJ whole genome shotgun (WGS) entry which is preliminary data.</text>
</comment>
<feature type="compositionally biased region" description="Polar residues" evidence="1">
    <location>
        <begin position="375"/>
        <end position="387"/>
    </location>
</feature>
<evidence type="ECO:0000259" key="2">
    <source>
        <dbReference type="SMART" id="SM00343"/>
    </source>
</evidence>
<dbReference type="EMBL" id="JACVVK020000005">
    <property type="protein sequence ID" value="KAK7506801.1"/>
    <property type="molecule type" value="Genomic_DNA"/>
</dbReference>
<reference evidence="3 4" key="1">
    <citation type="journal article" date="2023" name="Sci. Data">
        <title>Genome assembly of the Korean intertidal mud-creeper Batillaria attramentaria.</title>
        <authorList>
            <person name="Patra A.K."/>
            <person name="Ho P.T."/>
            <person name="Jun S."/>
            <person name="Lee S.J."/>
            <person name="Kim Y."/>
            <person name="Won Y.J."/>
        </authorList>
    </citation>
    <scope>NUCLEOTIDE SEQUENCE [LARGE SCALE GENOMIC DNA]</scope>
    <source>
        <strain evidence="3">Wonlab-2016</strain>
    </source>
</reference>
<dbReference type="InterPro" id="IPR001878">
    <property type="entry name" value="Znf_CCHC"/>
</dbReference>
<feature type="domain" description="CCHC-type" evidence="2">
    <location>
        <begin position="196"/>
        <end position="212"/>
    </location>
</feature>
<feature type="compositionally biased region" description="Polar residues" evidence="1">
    <location>
        <begin position="333"/>
        <end position="342"/>
    </location>
</feature>
<dbReference type="InterPro" id="IPR036875">
    <property type="entry name" value="Znf_CCHC_sf"/>
</dbReference>
<gene>
    <name evidence="3" type="ORF">BaRGS_00001652</name>
</gene>
<organism evidence="3 4">
    <name type="scientific">Batillaria attramentaria</name>
    <dbReference type="NCBI Taxonomy" id="370345"/>
    <lineage>
        <taxon>Eukaryota</taxon>
        <taxon>Metazoa</taxon>
        <taxon>Spiralia</taxon>
        <taxon>Lophotrochozoa</taxon>
        <taxon>Mollusca</taxon>
        <taxon>Gastropoda</taxon>
        <taxon>Caenogastropoda</taxon>
        <taxon>Sorbeoconcha</taxon>
        <taxon>Cerithioidea</taxon>
        <taxon>Batillariidae</taxon>
        <taxon>Batillaria</taxon>
    </lineage>
</organism>
<dbReference type="SUPFAM" id="SSF57756">
    <property type="entry name" value="Retrovirus zinc finger-like domains"/>
    <property type="match status" value="1"/>
</dbReference>
<dbReference type="Gene3D" id="4.10.60.10">
    <property type="entry name" value="Zinc finger, CCHC-type"/>
    <property type="match status" value="1"/>
</dbReference>